<reference evidence="4" key="1">
    <citation type="submission" date="2023-04" db="EMBL/GenBank/DDBJ databases">
        <title>Ambrosiozyma monospora NBRC 1965.</title>
        <authorList>
            <person name="Ichikawa N."/>
            <person name="Sato H."/>
            <person name="Tonouchi N."/>
        </authorList>
    </citation>
    <scope>NUCLEOTIDE SEQUENCE</scope>
    <source>
        <strain evidence="4">NBRC 1965</strain>
    </source>
</reference>
<keyword evidence="5" id="KW-1185">Reference proteome</keyword>
<sequence>MHFSHLLILPLLILKASALPYLTNEYPDPSQQNQQQQQINEDSSDERDYYDQQQQNHYGELIESPEIHFSTSFQEENMISYDSHQSFKFDVYLTSYKVKDNNNNNNRNKNYQKLSRLEIMVKNYKNHQLNNILYQEQVFNLTTNKAGRLFSSLVNENNNENNKQKRSLFSWISSGAGSSREESTLVTRTSTEDSQNLEKRYDYNDGYEDEDDDMIILKPIKITNKLYDYKNDRLNNVRFLESSAIEFGVVAKYSVQLSWFIAEVRHNGKNVVLTNDLRIVDDQFNDLFEDELNQLLFDNVNENTGNNEPNAAGSEQQVDQEQAQQEQELSRFDRIMEKYDWIIIYLLTSIIFVLLLFLMALFMRWYLRRSSGPTSSGSTNFIKKRISGESNMFDVADADLEKERLIRMFFNQCTS</sequence>
<comment type="caution">
    <text evidence="4">The sequence shown here is derived from an EMBL/GenBank/DDBJ whole genome shotgun (WGS) entry which is preliminary data.</text>
</comment>
<proteinExistence type="predicted"/>
<organism evidence="4 5">
    <name type="scientific">Ambrosiozyma monospora</name>
    <name type="common">Yeast</name>
    <name type="synonym">Endomycopsis monosporus</name>
    <dbReference type="NCBI Taxonomy" id="43982"/>
    <lineage>
        <taxon>Eukaryota</taxon>
        <taxon>Fungi</taxon>
        <taxon>Dikarya</taxon>
        <taxon>Ascomycota</taxon>
        <taxon>Saccharomycotina</taxon>
        <taxon>Pichiomycetes</taxon>
        <taxon>Pichiales</taxon>
        <taxon>Pichiaceae</taxon>
        <taxon>Ambrosiozyma</taxon>
    </lineage>
</organism>
<feature type="region of interest" description="Disordered" evidence="1">
    <location>
        <begin position="25"/>
        <end position="51"/>
    </location>
</feature>
<evidence type="ECO:0000256" key="3">
    <source>
        <dbReference type="SAM" id="SignalP"/>
    </source>
</evidence>
<evidence type="ECO:0000313" key="5">
    <source>
        <dbReference type="Proteomes" id="UP001165063"/>
    </source>
</evidence>
<keyword evidence="2" id="KW-1133">Transmembrane helix</keyword>
<dbReference type="EMBL" id="BSXU01002060">
    <property type="protein sequence ID" value="GMG33848.1"/>
    <property type="molecule type" value="Genomic_DNA"/>
</dbReference>
<gene>
    <name evidence="4" type="ORF">Amon01_000433700</name>
</gene>
<feature type="signal peptide" evidence="3">
    <location>
        <begin position="1"/>
        <end position="18"/>
    </location>
</feature>
<feature type="chain" id="PRO_5040890961" evidence="3">
    <location>
        <begin position="19"/>
        <end position="415"/>
    </location>
</feature>
<feature type="transmembrane region" description="Helical" evidence="2">
    <location>
        <begin position="341"/>
        <end position="362"/>
    </location>
</feature>
<evidence type="ECO:0000256" key="1">
    <source>
        <dbReference type="SAM" id="MobiDB-lite"/>
    </source>
</evidence>
<accession>A0A9W7DKA1</accession>
<name>A0A9W7DKA1_AMBMO</name>
<dbReference type="OrthoDB" id="3991060at2759"/>
<keyword evidence="2" id="KW-0472">Membrane</keyword>
<protein>
    <submittedName>
        <fullName evidence="4">Unnamed protein product</fullName>
    </submittedName>
</protein>
<dbReference type="AlphaFoldDB" id="A0A9W7DKA1"/>
<dbReference type="Proteomes" id="UP001165063">
    <property type="component" value="Unassembled WGS sequence"/>
</dbReference>
<evidence type="ECO:0000256" key="2">
    <source>
        <dbReference type="SAM" id="Phobius"/>
    </source>
</evidence>
<keyword evidence="2" id="KW-0812">Transmembrane</keyword>
<evidence type="ECO:0000313" key="4">
    <source>
        <dbReference type="EMBL" id="GMG33848.1"/>
    </source>
</evidence>
<keyword evidence="3" id="KW-0732">Signal</keyword>
<feature type="region of interest" description="Disordered" evidence="1">
    <location>
        <begin position="303"/>
        <end position="323"/>
    </location>
</feature>